<keyword evidence="6 7" id="KW-0472">Membrane</keyword>
<protein>
    <submittedName>
        <fullName evidence="8">MFS transporter</fullName>
    </submittedName>
</protein>
<dbReference type="GO" id="GO:0005886">
    <property type="term" value="C:plasma membrane"/>
    <property type="evidence" value="ECO:0007669"/>
    <property type="project" value="UniProtKB-SubCell"/>
</dbReference>
<comment type="caution">
    <text evidence="8">The sequence shown here is derived from an EMBL/GenBank/DDBJ whole genome shotgun (WGS) entry which is preliminary data.</text>
</comment>
<name>A0A841UA61_9BACL</name>
<feature type="transmembrane region" description="Helical" evidence="7">
    <location>
        <begin position="165"/>
        <end position="187"/>
    </location>
</feature>
<comment type="subcellular location">
    <subcellularLocation>
        <location evidence="1">Cell membrane</location>
        <topology evidence="1">Multi-pass membrane protein</topology>
    </subcellularLocation>
</comment>
<dbReference type="InterPro" id="IPR011701">
    <property type="entry name" value="MFS"/>
</dbReference>
<dbReference type="PANTHER" id="PTHR43266">
    <property type="entry name" value="MACROLIDE-EFFLUX PROTEIN"/>
    <property type="match status" value="1"/>
</dbReference>
<dbReference type="PANTHER" id="PTHR43266:SF2">
    <property type="entry name" value="MAJOR FACILITATOR SUPERFAMILY (MFS) PROFILE DOMAIN-CONTAINING PROTEIN"/>
    <property type="match status" value="1"/>
</dbReference>
<dbReference type="GO" id="GO:0022857">
    <property type="term" value="F:transmembrane transporter activity"/>
    <property type="evidence" value="ECO:0007669"/>
    <property type="project" value="InterPro"/>
</dbReference>
<feature type="transmembrane region" description="Helical" evidence="7">
    <location>
        <begin position="142"/>
        <end position="159"/>
    </location>
</feature>
<feature type="transmembrane region" description="Helical" evidence="7">
    <location>
        <begin position="102"/>
        <end position="122"/>
    </location>
</feature>
<sequence length="237" mass="25584">MTRSRILPYSFFGLQGLSMLGSRMTSIAVGIKLFHDTGQATPLLLLSFFNELPLFFFGNWIGMAADRWKRKSAILVGDTGQMACAALLVGCLVGDIRSLWPLYAIAAVQGLFMALQSSATSALTPLMAQDKDLDRINSLKELLFPLAGVIAPSIAGMLYETSGLSGILAADLITFLLGTGGIAILALPEMRRDESREDRSGLWAEAVQELPVPLEAEAASVSVSVFRMVEFYSQRAS</sequence>
<evidence type="ECO:0000256" key="7">
    <source>
        <dbReference type="SAM" id="Phobius"/>
    </source>
</evidence>
<dbReference type="EMBL" id="JACJVR010000106">
    <property type="protein sequence ID" value="MBB6694851.1"/>
    <property type="molecule type" value="Genomic_DNA"/>
</dbReference>
<accession>A0A841UA61</accession>
<feature type="transmembrane region" description="Helical" evidence="7">
    <location>
        <begin position="73"/>
        <end position="96"/>
    </location>
</feature>
<organism evidence="8 9">
    <name type="scientific">Cohnella xylanilytica</name>
    <dbReference type="NCBI Taxonomy" id="557555"/>
    <lineage>
        <taxon>Bacteria</taxon>
        <taxon>Bacillati</taxon>
        <taxon>Bacillota</taxon>
        <taxon>Bacilli</taxon>
        <taxon>Bacillales</taxon>
        <taxon>Paenibacillaceae</taxon>
        <taxon>Cohnella</taxon>
    </lineage>
</organism>
<feature type="transmembrane region" description="Helical" evidence="7">
    <location>
        <begin position="12"/>
        <end position="34"/>
    </location>
</feature>
<evidence type="ECO:0000256" key="2">
    <source>
        <dbReference type="ARBA" id="ARBA00022448"/>
    </source>
</evidence>
<proteinExistence type="predicted"/>
<keyword evidence="5 7" id="KW-1133">Transmembrane helix</keyword>
<dbReference type="AlphaFoldDB" id="A0A841UA61"/>
<keyword evidence="9" id="KW-1185">Reference proteome</keyword>
<evidence type="ECO:0000313" key="8">
    <source>
        <dbReference type="EMBL" id="MBB6694851.1"/>
    </source>
</evidence>
<dbReference type="InterPro" id="IPR036259">
    <property type="entry name" value="MFS_trans_sf"/>
</dbReference>
<gene>
    <name evidence="8" type="ORF">H7B90_25980</name>
</gene>
<keyword evidence="2" id="KW-0813">Transport</keyword>
<reference evidence="8 9" key="1">
    <citation type="submission" date="2020-08" db="EMBL/GenBank/DDBJ databases">
        <title>Cohnella phylogeny.</title>
        <authorList>
            <person name="Dunlap C."/>
        </authorList>
    </citation>
    <scope>NUCLEOTIDE SEQUENCE [LARGE SCALE GENOMIC DNA]</scope>
    <source>
        <strain evidence="8 9">DSM 25239</strain>
    </source>
</reference>
<evidence type="ECO:0000256" key="3">
    <source>
        <dbReference type="ARBA" id="ARBA00022475"/>
    </source>
</evidence>
<evidence type="ECO:0000313" key="9">
    <source>
        <dbReference type="Proteomes" id="UP000553776"/>
    </source>
</evidence>
<evidence type="ECO:0000256" key="1">
    <source>
        <dbReference type="ARBA" id="ARBA00004651"/>
    </source>
</evidence>
<dbReference type="RefSeq" id="WP_185138814.1">
    <property type="nucleotide sequence ID" value="NZ_JACJVR010000106.1"/>
</dbReference>
<keyword evidence="3" id="KW-1003">Cell membrane</keyword>
<evidence type="ECO:0000256" key="4">
    <source>
        <dbReference type="ARBA" id="ARBA00022692"/>
    </source>
</evidence>
<evidence type="ECO:0000256" key="5">
    <source>
        <dbReference type="ARBA" id="ARBA00022989"/>
    </source>
</evidence>
<keyword evidence="4 7" id="KW-0812">Transmembrane</keyword>
<feature type="transmembrane region" description="Helical" evidence="7">
    <location>
        <begin position="40"/>
        <end position="61"/>
    </location>
</feature>
<dbReference type="Proteomes" id="UP000553776">
    <property type="component" value="Unassembled WGS sequence"/>
</dbReference>
<dbReference type="SUPFAM" id="SSF103473">
    <property type="entry name" value="MFS general substrate transporter"/>
    <property type="match status" value="1"/>
</dbReference>
<dbReference type="Gene3D" id="1.20.1250.20">
    <property type="entry name" value="MFS general substrate transporter like domains"/>
    <property type="match status" value="1"/>
</dbReference>
<evidence type="ECO:0000256" key="6">
    <source>
        <dbReference type="ARBA" id="ARBA00023136"/>
    </source>
</evidence>
<dbReference type="Pfam" id="PF07690">
    <property type="entry name" value="MFS_1"/>
    <property type="match status" value="1"/>
</dbReference>